<dbReference type="AlphaFoldDB" id="A0A7Y9LFU4"/>
<organism evidence="2 3">
    <name type="scientific">Microlunatus parietis</name>
    <dbReference type="NCBI Taxonomy" id="682979"/>
    <lineage>
        <taxon>Bacteria</taxon>
        <taxon>Bacillati</taxon>
        <taxon>Actinomycetota</taxon>
        <taxon>Actinomycetes</taxon>
        <taxon>Propionibacteriales</taxon>
        <taxon>Propionibacteriaceae</taxon>
        <taxon>Microlunatus</taxon>
    </lineage>
</organism>
<evidence type="ECO:0000313" key="3">
    <source>
        <dbReference type="Proteomes" id="UP000569914"/>
    </source>
</evidence>
<evidence type="ECO:0000313" key="2">
    <source>
        <dbReference type="EMBL" id="NYE75345.1"/>
    </source>
</evidence>
<evidence type="ECO:0008006" key="4">
    <source>
        <dbReference type="Google" id="ProtNLM"/>
    </source>
</evidence>
<sequence length="134" mass="14071">MLANWFTRDRLTLVVAAGLLGIEALGAAAFAIFEATQIRLDRVVVGAGTAVLLLGYAALLGAAARGVFLGRRWSRGPAVATQLLHLPVAFSFFGGVTAWVCYLLAGLSLVALVCLVVPPSTRHFLAEDPQPPAE</sequence>
<name>A0A7Y9LFU4_9ACTN</name>
<protein>
    <recommendedName>
        <fullName evidence="4">Integral membrane protein</fullName>
    </recommendedName>
</protein>
<keyword evidence="3" id="KW-1185">Reference proteome</keyword>
<feature type="transmembrane region" description="Helical" evidence="1">
    <location>
        <begin position="12"/>
        <end position="33"/>
    </location>
</feature>
<evidence type="ECO:0000256" key="1">
    <source>
        <dbReference type="SAM" id="Phobius"/>
    </source>
</evidence>
<feature type="transmembrane region" description="Helical" evidence="1">
    <location>
        <begin position="88"/>
        <end position="117"/>
    </location>
</feature>
<keyword evidence="1" id="KW-0472">Membrane</keyword>
<dbReference type="EMBL" id="JACCBU010000001">
    <property type="protein sequence ID" value="NYE75345.1"/>
    <property type="molecule type" value="Genomic_DNA"/>
</dbReference>
<comment type="caution">
    <text evidence="2">The sequence shown here is derived from an EMBL/GenBank/DDBJ whole genome shotgun (WGS) entry which is preliminary data.</text>
</comment>
<keyword evidence="1" id="KW-1133">Transmembrane helix</keyword>
<dbReference type="RefSeq" id="WP_179757868.1">
    <property type="nucleotide sequence ID" value="NZ_JACCBU010000001.1"/>
</dbReference>
<gene>
    <name evidence="2" type="ORF">BKA15_006674</name>
</gene>
<reference evidence="2 3" key="1">
    <citation type="submission" date="2020-07" db="EMBL/GenBank/DDBJ databases">
        <title>Sequencing the genomes of 1000 actinobacteria strains.</title>
        <authorList>
            <person name="Klenk H.-P."/>
        </authorList>
    </citation>
    <scope>NUCLEOTIDE SEQUENCE [LARGE SCALE GENOMIC DNA]</scope>
    <source>
        <strain evidence="2 3">DSM 22083</strain>
    </source>
</reference>
<accession>A0A7Y9LFU4</accession>
<feature type="transmembrane region" description="Helical" evidence="1">
    <location>
        <begin position="45"/>
        <end position="68"/>
    </location>
</feature>
<keyword evidence="1" id="KW-0812">Transmembrane</keyword>
<proteinExistence type="predicted"/>
<dbReference type="Proteomes" id="UP000569914">
    <property type="component" value="Unassembled WGS sequence"/>
</dbReference>